<evidence type="ECO:0000313" key="1">
    <source>
        <dbReference type="EMBL" id="RUS96361.1"/>
    </source>
</evidence>
<dbReference type="RefSeq" id="WP_190648857.1">
    <property type="nucleotide sequence ID" value="NZ_RSCM01000007.1"/>
</dbReference>
<reference evidence="1 2" key="1">
    <citation type="journal article" date="2019" name="Genome Biol. Evol.">
        <title>Day and night: Metabolic profiles and evolutionary relationships of six axenic non-marine cyanobacteria.</title>
        <authorList>
            <person name="Will S.E."/>
            <person name="Henke P."/>
            <person name="Boedeker C."/>
            <person name="Huang S."/>
            <person name="Brinkmann H."/>
            <person name="Rohde M."/>
            <person name="Jarek M."/>
            <person name="Friedl T."/>
            <person name="Seufert S."/>
            <person name="Schumacher M."/>
            <person name="Overmann J."/>
            <person name="Neumann-Schaal M."/>
            <person name="Petersen J."/>
        </authorList>
    </citation>
    <scope>NUCLEOTIDE SEQUENCE [LARGE SCALE GENOMIC DNA]</scope>
    <source>
        <strain evidence="1 2">SAG 1403-4b</strain>
    </source>
</reference>
<evidence type="ECO:0000313" key="2">
    <source>
        <dbReference type="Proteomes" id="UP000276103"/>
    </source>
</evidence>
<keyword evidence="2" id="KW-1185">Reference proteome</keyword>
<dbReference type="AlphaFoldDB" id="A0A433UR78"/>
<dbReference type="EMBL" id="RSCM01000007">
    <property type="protein sequence ID" value="RUS96361.1"/>
    <property type="molecule type" value="Genomic_DNA"/>
</dbReference>
<sequence>MLERLIQAALITFLLHLTAGLNTSTRIPAKGVSPMSEIPASVIGSTIHFLK</sequence>
<dbReference type="Proteomes" id="UP000276103">
    <property type="component" value="Unassembled WGS sequence"/>
</dbReference>
<proteinExistence type="predicted"/>
<name>A0A433UR78_ANAVA</name>
<gene>
    <name evidence="1" type="ORF">DSM107003_24580</name>
</gene>
<accession>A0A433UR78</accession>
<comment type="caution">
    <text evidence="1">The sequence shown here is derived from an EMBL/GenBank/DDBJ whole genome shotgun (WGS) entry which is preliminary data.</text>
</comment>
<protein>
    <submittedName>
        <fullName evidence="1">Uncharacterized protein</fullName>
    </submittedName>
</protein>
<organism evidence="1 2">
    <name type="scientific">Trichormus variabilis SAG 1403-4b</name>
    <dbReference type="NCBI Taxonomy" id="447716"/>
    <lineage>
        <taxon>Bacteria</taxon>
        <taxon>Bacillati</taxon>
        <taxon>Cyanobacteriota</taxon>
        <taxon>Cyanophyceae</taxon>
        <taxon>Nostocales</taxon>
        <taxon>Nostocaceae</taxon>
        <taxon>Trichormus</taxon>
    </lineage>
</organism>